<sequence>MSYSITSTQTFTVTHAKYLASKVATDLKRIQRYYGSPSDVSIEMYEAELVEFLKKGYLNTVTFGFKRDGKWIEPTLRYTAGELSYGGTDDDPGRIRPGTNVAGASFASFLTYSQAYFNAPTSEKDSFEKALPFSRTPGTEPGINGYLSADKTYASGGRSLDRSSLKGY</sequence>
<reference evidence="3 4" key="1">
    <citation type="submission" date="2020-08" db="EMBL/GenBank/DDBJ databases">
        <title>Genomic Encyclopedia of Type Strains, Phase IV (KMG-IV): sequencing the most valuable type-strain genomes for metagenomic binning, comparative biology and taxonomic classification.</title>
        <authorList>
            <person name="Goeker M."/>
        </authorList>
    </citation>
    <scope>NUCLEOTIDE SEQUENCE [LARGE SCALE GENOMIC DNA]</scope>
    <source>
        <strain evidence="3 4">DSM 105074</strain>
    </source>
</reference>
<accession>A0A840TZI6</accession>
<dbReference type="RefSeq" id="WP_184178752.1">
    <property type="nucleotide sequence ID" value="NZ_JACHGF010000013.1"/>
</dbReference>
<name>A0A840TZI6_9BACT</name>
<dbReference type="AlphaFoldDB" id="A0A840TZI6"/>
<organism evidence="3 4">
    <name type="scientific">Rhabdobacter roseus</name>
    <dbReference type="NCBI Taxonomy" id="1655419"/>
    <lineage>
        <taxon>Bacteria</taxon>
        <taxon>Pseudomonadati</taxon>
        <taxon>Bacteroidota</taxon>
        <taxon>Cytophagia</taxon>
        <taxon>Cytophagales</taxon>
        <taxon>Cytophagaceae</taxon>
        <taxon>Rhabdobacter</taxon>
    </lineage>
</organism>
<dbReference type="EMBL" id="JACHGF010000013">
    <property type="protein sequence ID" value="MBB5287042.1"/>
    <property type="molecule type" value="Genomic_DNA"/>
</dbReference>
<feature type="domain" description="Bacterial HORMA" evidence="2">
    <location>
        <begin position="1"/>
        <end position="165"/>
    </location>
</feature>
<protein>
    <recommendedName>
        <fullName evidence="2">Bacterial HORMA domain-containing protein</fullName>
    </recommendedName>
</protein>
<evidence type="ECO:0000313" key="4">
    <source>
        <dbReference type="Proteomes" id="UP000557307"/>
    </source>
</evidence>
<evidence type="ECO:0000259" key="2">
    <source>
        <dbReference type="Pfam" id="PF18138"/>
    </source>
</evidence>
<keyword evidence="4" id="KW-1185">Reference proteome</keyword>
<dbReference type="Pfam" id="PF18138">
    <property type="entry name" value="bacHORMA_1"/>
    <property type="match status" value="1"/>
</dbReference>
<dbReference type="Proteomes" id="UP000557307">
    <property type="component" value="Unassembled WGS sequence"/>
</dbReference>
<evidence type="ECO:0000313" key="3">
    <source>
        <dbReference type="EMBL" id="MBB5287042.1"/>
    </source>
</evidence>
<comment type="caution">
    <text evidence="3">The sequence shown here is derived from an EMBL/GenBank/DDBJ whole genome shotgun (WGS) entry which is preliminary data.</text>
</comment>
<evidence type="ECO:0000256" key="1">
    <source>
        <dbReference type="SAM" id="MobiDB-lite"/>
    </source>
</evidence>
<feature type="compositionally biased region" description="Basic and acidic residues" evidence="1">
    <location>
        <begin position="159"/>
        <end position="168"/>
    </location>
</feature>
<dbReference type="InterPro" id="IPR041162">
    <property type="entry name" value="Bact_HORMA_1"/>
</dbReference>
<proteinExistence type="predicted"/>
<feature type="region of interest" description="Disordered" evidence="1">
    <location>
        <begin position="133"/>
        <end position="168"/>
    </location>
</feature>
<gene>
    <name evidence="3" type="ORF">HNQ92_005204</name>
</gene>